<dbReference type="RefSeq" id="XP_012896164.1">
    <property type="nucleotide sequence ID" value="XM_013040710.1"/>
</dbReference>
<reference evidence="9" key="1">
    <citation type="submission" date="2010-02" db="EMBL/GenBank/DDBJ databases">
        <title>Sequencing and annotation of the Blastocystis hominis genome.</title>
        <authorList>
            <person name="Wincker P."/>
        </authorList>
    </citation>
    <scope>NUCLEOTIDE SEQUENCE</scope>
    <source>
        <strain evidence="9">Singapore isolate B</strain>
    </source>
</reference>
<dbReference type="InterPro" id="IPR002582">
    <property type="entry name" value="ACPS"/>
</dbReference>
<dbReference type="GO" id="GO:0008897">
    <property type="term" value="F:holo-[acyl-carrier-protein] synthase activity"/>
    <property type="evidence" value="ECO:0007669"/>
    <property type="project" value="InterPro"/>
</dbReference>
<evidence type="ECO:0000256" key="4">
    <source>
        <dbReference type="ARBA" id="ARBA00022832"/>
    </source>
</evidence>
<dbReference type="OMA" id="GHTERGQ"/>
<dbReference type="InterPro" id="IPR008278">
    <property type="entry name" value="4-PPantetheinyl_Trfase_dom"/>
</dbReference>
<dbReference type="GeneID" id="24922522"/>
<evidence type="ECO:0000256" key="1">
    <source>
        <dbReference type="ARBA" id="ARBA00022516"/>
    </source>
</evidence>
<dbReference type="GO" id="GO:0006633">
    <property type="term" value="P:fatty acid biosynthetic process"/>
    <property type="evidence" value="ECO:0007669"/>
    <property type="project" value="UniProtKB-KW"/>
</dbReference>
<keyword evidence="7" id="KW-0275">Fatty acid biosynthesis</keyword>
<dbReference type="GO" id="GO:0000287">
    <property type="term" value="F:magnesium ion binding"/>
    <property type="evidence" value="ECO:0007669"/>
    <property type="project" value="InterPro"/>
</dbReference>
<keyword evidence="4" id="KW-0276">Fatty acid metabolism</keyword>
<name>D8M227_BLAHO</name>
<dbReference type="NCBIfam" id="TIGR00516">
    <property type="entry name" value="acpS"/>
    <property type="match status" value="1"/>
</dbReference>
<dbReference type="HAMAP" id="MF_00101">
    <property type="entry name" value="AcpS"/>
    <property type="match status" value="1"/>
</dbReference>
<evidence type="ECO:0000256" key="6">
    <source>
        <dbReference type="ARBA" id="ARBA00023098"/>
    </source>
</evidence>
<dbReference type="InterPro" id="IPR004568">
    <property type="entry name" value="Ppantetheine-prot_Trfase_dom"/>
</dbReference>
<keyword evidence="3" id="KW-0479">Metal-binding</keyword>
<evidence type="ECO:0000256" key="2">
    <source>
        <dbReference type="ARBA" id="ARBA00022679"/>
    </source>
</evidence>
<keyword evidence="1" id="KW-0444">Lipid biosynthesis</keyword>
<dbReference type="OrthoDB" id="15433at2759"/>
<keyword evidence="2" id="KW-0808">Transferase</keyword>
<feature type="domain" description="4'-phosphopantetheinyl transferase" evidence="8">
    <location>
        <begin position="4"/>
        <end position="89"/>
    </location>
</feature>
<dbReference type="InterPro" id="IPR037143">
    <property type="entry name" value="4-PPantetheinyl_Trfase_dom_sf"/>
</dbReference>
<evidence type="ECO:0000256" key="3">
    <source>
        <dbReference type="ARBA" id="ARBA00022723"/>
    </source>
</evidence>
<evidence type="ECO:0000313" key="9">
    <source>
        <dbReference type="EMBL" id="CBK22116.2"/>
    </source>
</evidence>
<protein>
    <recommendedName>
        <fullName evidence="8">4'-phosphopantetheinyl transferase domain-containing protein</fullName>
    </recommendedName>
</protein>
<dbReference type="EMBL" id="FN668647">
    <property type="protein sequence ID" value="CBK22116.2"/>
    <property type="molecule type" value="Genomic_DNA"/>
</dbReference>
<organism evidence="9">
    <name type="scientific">Blastocystis hominis</name>
    <dbReference type="NCBI Taxonomy" id="12968"/>
    <lineage>
        <taxon>Eukaryota</taxon>
        <taxon>Sar</taxon>
        <taxon>Stramenopiles</taxon>
        <taxon>Bigyra</taxon>
        <taxon>Opalozoa</taxon>
        <taxon>Opalinata</taxon>
        <taxon>Blastocystidae</taxon>
        <taxon>Blastocystis</taxon>
    </lineage>
</organism>
<keyword evidence="10" id="KW-1185">Reference proteome</keyword>
<sequence length="169" mass="19663">MIYGIGTDLVQLSRIARTWNRFGDRFVRRILSPREIVEFERYTQPKAQFLASRWAIKEATYKALRHPGIPFNAIQVLPDHHNIRSPLHLEFDGKAKEVATESHITASHLSVSHENDMCVAFVILESNFPLLSNKEPNLLQNDTFLFLLRMERILRRSLHRLLYSCYACG</sequence>
<dbReference type="SUPFAM" id="SSF56214">
    <property type="entry name" value="4'-phosphopantetheinyl transferase"/>
    <property type="match status" value="1"/>
</dbReference>
<dbReference type="Gene3D" id="3.90.470.20">
    <property type="entry name" value="4'-phosphopantetheinyl transferase domain"/>
    <property type="match status" value="1"/>
</dbReference>
<dbReference type="InParanoid" id="D8M227"/>
<dbReference type="Proteomes" id="UP000008312">
    <property type="component" value="Unassembled WGS sequence"/>
</dbReference>
<dbReference type="NCBIfam" id="TIGR00556">
    <property type="entry name" value="pantethn_trn"/>
    <property type="match status" value="1"/>
</dbReference>
<evidence type="ECO:0000313" key="10">
    <source>
        <dbReference type="Proteomes" id="UP000008312"/>
    </source>
</evidence>
<dbReference type="AlphaFoldDB" id="D8M227"/>
<keyword evidence="6" id="KW-0443">Lipid metabolism</keyword>
<evidence type="ECO:0000256" key="5">
    <source>
        <dbReference type="ARBA" id="ARBA00022842"/>
    </source>
</evidence>
<proteinExistence type="inferred from homology"/>
<evidence type="ECO:0000259" key="8">
    <source>
        <dbReference type="Pfam" id="PF01648"/>
    </source>
</evidence>
<dbReference type="Pfam" id="PF01648">
    <property type="entry name" value="ACPS"/>
    <property type="match status" value="1"/>
</dbReference>
<gene>
    <name evidence="9" type="ORF">GSBLH_T00006397001</name>
</gene>
<evidence type="ECO:0000256" key="7">
    <source>
        <dbReference type="ARBA" id="ARBA00023160"/>
    </source>
</evidence>
<keyword evidence="5" id="KW-0460">Magnesium</keyword>
<accession>D8M227</accession>